<evidence type="ECO:0000313" key="4">
    <source>
        <dbReference type="Proteomes" id="UP000824169"/>
    </source>
</evidence>
<dbReference type="InterPro" id="IPR000326">
    <property type="entry name" value="PAP2/HPO"/>
</dbReference>
<comment type="caution">
    <text evidence="3">The sequence shown here is derived from an EMBL/GenBank/DDBJ whole genome shotgun (WGS) entry which is preliminary data.</text>
</comment>
<sequence length="217" mass="24917">MKSLMKKKALWLIPVYTVFYVVSFMLLERRTTNVHIISSPLDQYIPFCEYFVIPYYLWFVYIIAILIYFSFFGADVKEYNQLVFSLGIGMTIFLFISWIWPNGLLLRPASFPRDNFFTGLVEGLYQADTSTNVFPSIHVYNSVVAFIAINRCKALKKRKAVRAGAFILSTLIILATVFLKQHSVVDVFGALVMNAILYVIIYRPEVFAGLVKKTAVE</sequence>
<dbReference type="AlphaFoldDB" id="A0A9D1P4F9"/>
<keyword evidence="1" id="KW-0812">Transmembrane</keyword>
<reference evidence="3" key="1">
    <citation type="submission" date="2020-10" db="EMBL/GenBank/DDBJ databases">
        <authorList>
            <person name="Gilroy R."/>
        </authorList>
    </citation>
    <scope>NUCLEOTIDE SEQUENCE</scope>
    <source>
        <strain evidence="3">CHK188-20938</strain>
    </source>
</reference>
<feature type="transmembrane region" description="Helical" evidence="1">
    <location>
        <begin position="185"/>
        <end position="202"/>
    </location>
</feature>
<evidence type="ECO:0000256" key="1">
    <source>
        <dbReference type="SAM" id="Phobius"/>
    </source>
</evidence>
<feature type="transmembrane region" description="Helical" evidence="1">
    <location>
        <begin position="161"/>
        <end position="179"/>
    </location>
</feature>
<dbReference type="Proteomes" id="UP000824169">
    <property type="component" value="Unassembled WGS sequence"/>
</dbReference>
<name>A0A9D1P4F9_9FIRM</name>
<feature type="transmembrane region" description="Helical" evidence="1">
    <location>
        <begin position="9"/>
        <end position="27"/>
    </location>
</feature>
<gene>
    <name evidence="3" type="ORF">IAB71_08395</name>
</gene>
<dbReference type="EMBL" id="DVOO01000025">
    <property type="protein sequence ID" value="HIV25776.1"/>
    <property type="molecule type" value="Genomic_DNA"/>
</dbReference>
<accession>A0A9D1P4F9</accession>
<keyword evidence="1" id="KW-1133">Transmembrane helix</keyword>
<feature type="transmembrane region" description="Helical" evidence="1">
    <location>
        <begin position="55"/>
        <end position="74"/>
    </location>
</feature>
<reference evidence="3" key="2">
    <citation type="journal article" date="2021" name="PeerJ">
        <title>Extensive microbial diversity within the chicken gut microbiome revealed by metagenomics and culture.</title>
        <authorList>
            <person name="Gilroy R."/>
            <person name="Ravi A."/>
            <person name="Getino M."/>
            <person name="Pursley I."/>
            <person name="Horton D.L."/>
            <person name="Alikhan N.F."/>
            <person name="Baker D."/>
            <person name="Gharbi K."/>
            <person name="Hall N."/>
            <person name="Watson M."/>
            <person name="Adriaenssens E.M."/>
            <person name="Foster-Nyarko E."/>
            <person name="Jarju S."/>
            <person name="Secka A."/>
            <person name="Antonio M."/>
            <person name="Oren A."/>
            <person name="Chaudhuri R.R."/>
            <person name="La Ragione R."/>
            <person name="Hildebrand F."/>
            <person name="Pallen M.J."/>
        </authorList>
    </citation>
    <scope>NUCLEOTIDE SEQUENCE</scope>
    <source>
        <strain evidence="3">CHK188-20938</strain>
    </source>
</reference>
<organism evidence="3 4">
    <name type="scientific">Candidatus Scatomonas pullistercoris</name>
    <dbReference type="NCBI Taxonomy" id="2840920"/>
    <lineage>
        <taxon>Bacteria</taxon>
        <taxon>Bacillati</taxon>
        <taxon>Bacillota</taxon>
        <taxon>Clostridia</taxon>
        <taxon>Lachnospirales</taxon>
        <taxon>Lachnospiraceae</taxon>
        <taxon>Lachnospiraceae incertae sedis</taxon>
        <taxon>Candidatus Scatomonas</taxon>
    </lineage>
</organism>
<evidence type="ECO:0000313" key="3">
    <source>
        <dbReference type="EMBL" id="HIV25776.1"/>
    </source>
</evidence>
<proteinExistence type="predicted"/>
<dbReference type="Pfam" id="PF01569">
    <property type="entry name" value="PAP2"/>
    <property type="match status" value="1"/>
</dbReference>
<feature type="domain" description="Phosphatidic acid phosphatase type 2/haloperoxidase" evidence="2">
    <location>
        <begin position="84"/>
        <end position="202"/>
    </location>
</feature>
<protein>
    <submittedName>
        <fullName evidence="3">Phosphatase PAP2 family protein</fullName>
    </submittedName>
</protein>
<feature type="transmembrane region" description="Helical" evidence="1">
    <location>
        <begin position="81"/>
        <end position="100"/>
    </location>
</feature>
<evidence type="ECO:0000259" key="2">
    <source>
        <dbReference type="Pfam" id="PF01569"/>
    </source>
</evidence>
<keyword evidence="1" id="KW-0472">Membrane</keyword>